<accession>A0A0B7NUG3</accession>
<feature type="transmembrane region" description="Helical" evidence="2">
    <location>
        <begin position="307"/>
        <end position="325"/>
    </location>
</feature>
<dbReference type="GO" id="GO:0004175">
    <property type="term" value="F:endopeptidase activity"/>
    <property type="evidence" value="ECO:0007669"/>
    <property type="project" value="UniProtKB-ARBA"/>
</dbReference>
<evidence type="ECO:0000313" key="4">
    <source>
        <dbReference type="EMBL" id="CEP26321.1"/>
    </source>
</evidence>
<protein>
    <recommendedName>
        <fullName evidence="3">CAAX prenyl protease 2/Lysostaphin resistance protein A-like domain-containing protein</fullName>
    </recommendedName>
</protein>
<feature type="transmembrane region" description="Helical" evidence="2">
    <location>
        <begin position="74"/>
        <end position="97"/>
    </location>
</feature>
<feature type="region of interest" description="Disordered" evidence="1">
    <location>
        <begin position="1"/>
        <end position="29"/>
    </location>
</feature>
<keyword evidence="2" id="KW-0472">Membrane</keyword>
<keyword evidence="2" id="KW-1133">Transmembrane helix</keyword>
<feature type="transmembrane region" description="Helical" evidence="2">
    <location>
        <begin position="276"/>
        <end position="295"/>
    </location>
</feature>
<feature type="transmembrane region" description="Helical" evidence="2">
    <location>
        <begin position="218"/>
        <end position="238"/>
    </location>
</feature>
<dbReference type="Pfam" id="PF02517">
    <property type="entry name" value="Rce1-like"/>
    <property type="match status" value="1"/>
</dbReference>
<dbReference type="GO" id="GO:0080120">
    <property type="term" value="P:CAAX-box protein maturation"/>
    <property type="evidence" value="ECO:0007669"/>
    <property type="project" value="UniProtKB-ARBA"/>
</dbReference>
<feature type="compositionally biased region" description="Low complexity" evidence="1">
    <location>
        <begin position="20"/>
        <end position="29"/>
    </location>
</feature>
<dbReference type="AlphaFoldDB" id="A0A0B7NUG3"/>
<keyword evidence="2" id="KW-0812">Transmembrane</keyword>
<dbReference type="InterPro" id="IPR003675">
    <property type="entry name" value="Rce1/LyrA-like_dom"/>
</dbReference>
<evidence type="ECO:0000259" key="3">
    <source>
        <dbReference type="Pfam" id="PF02517"/>
    </source>
</evidence>
<evidence type="ECO:0000256" key="1">
    <source>
        <dbReference type="SAM" id="MobiDB-lite"/>
    </source>
</evidence>
<dbReference type="PANTHER" id="PTHR35797:SF1">
    <property type="entry name" value="PROTEASE"/>
    <property type="match status" value="1"/>
</dbReference>
<proteinExistence type="predicted"/>
<evidence type="ECO:0000256" key="2">
    <source>
        <dbReference type="SAM" id="Phobius"/>
    </source>
</evidence>
<dbReference type="PANTHER" id="PTHR35797">
    <property type="entry name" value="PROTEASE-RELATED"/>
    <property type="match status" value="1"/>
</dbReference>
<organism evidence="4">
    <name type="scientific">Propionibacterium freudenreichii subsp. freudenreichii</name>
    <dbReference type="NCBI Taxonomy" id="66712"/>
    <lineage>
        <taxon>Bacteria</taxon>
        <taxon>Bacillati</taxon>
        <taxon>Actinomycetota</taxon>
        <taxon>Actinomycetes</taxon>
        <taxon>Propionibacteriales</taxon>
        <taxon>Propionibacteriaceae</taxon>
        <taxon>Propionibacterium</taxon>
    </lineage>
</organism>
<feature type="domain" description="CAAX prenyl protease 2/Lysostaphin resistance protein A-like" evidence="3">
    <location>
        <begin position="193"/>
        <end position="284"/>
    </location>
</feature>
<reference evidence="4" key="1">
    <citation type="submission" date="2014-08" db="EMBL/GenBank/DDBJ databases">
        <authorList>
            <person name="Falentin Helene"/>
        </authorList>
    </citation>
    <scope>NUCLEOTIDE SEQUENCE</scope>
</reference>
<feature type="transmembrane region" description="Helical" evidence="2">
    <location>
        <begin position="244"/>
        <end position="264"/>
    </location>
</feature>
<name>A0A0B7NUG3_PROFF</name>
<dbReference type="InterPro" id="IPR042150">
    <property type="entry name" value="MmRce1-like"/>
</dbReference>
<dbReference type="EMBL" id="LM676401">
    <property type="protein sequence ID" value="CEP26321.1"/>
    <property type="molecule type" value="Genomic_DNA"/>
</dbReference>
<feature type="transmembrane region" description="Helical" evidence="2">
    <location>
        <begin position="39"/>
        <end position="62"/>
    </location>
</feature>
<feature type="transmembrane region" description="Helical" evidence="2">
    <location>
        <begin position="118"/>
        <end position="145"/>
    </location>
</feature>
<gene>
    <name evidence="4" type="ORF">PFCIRM138_06575</name>
</gene>
<sequence length="351" mass="36821">MSHDDQPAPAMPGGGGPGPSGAVPGSPSGTAPGVTRVRWLPIVVFYVLACALAWLVISPLWISGKGLQNPLMGVLSPLMMYTPAVAALFVVMVVQRVRGRAVLASLGMWPIRPLKRTLLLALAALVGTALLPIVMTFIAAGLGLVRLDLVNFSGFAQVLQSQMPAGQTYPLSVRTTVIVQLVMLLPASATNAMFTVGEEIGWRGFLMSSLRPLGTWPALVISGAMWGLWHAPLILLGYDFGRRDALGVLLMIVSCVILGTLFGWLRIRSGNIWPSVFGHAALNGTAGFLGLVVAAGESPSVLATSPLGWIGWTLVALVVVVLALAGQFRGKDQWAVNVAKAPAVGPSPFQP</sequence>